<proteinExistence type="predicted"/>
<dbReference type="PANTHER" id="PTHR21621:SF0">
    <property type="entry name" value="BETA-CITRYLGLUTAMATE SYNTHASE B-RELATED"/>
    <property type="match status" value="1"/>
</dbReference>
<keyword evidence="2" id="KW-1185">Reference proteome</keyword>
<dbReference type="Proteomes" id="UP001551176">
    <property type="component" value="Unassembled WGS sequence"/>
</dbReference>
<dbReference type="Gene3D" id="3.30.470.20">
    <property type="entry name" value="ATP-grasp fold, B domain"/>
    <property type="match status" value="1"/>
</dbReference>
<dbReference type="SUPFAM" id="SSF56059">
    <property type="entry name" value="Glutathione synthetase ATP-binding domain-like"/>
    <property type="match status" value="1"/>
</dbReference>
<dbReference type="RefSeq" id="WP_359356149.1">
    <property type="nucleotide sequence ID" value="NZ_JBEYXV010000021.1"/>
</dbReference>
<dbReference type="NCBIfam" id="TIGR04187">
    <property type="entry name" value="GRASP_SAV_5884"/>
    <property type="match status" value="1"/>
</dbReference>
<name>A0ABV3BX07_9ACTN</name>
<protein>
    <submittedName>
        <fullName evidence="1">ATP-grasp ribosomal peptide maturase</fullName>
    </submittedName>
</protein>
<comment type="caution">
    <text evidence="1">The sequence shown here is derived from an EMBL/GenBank/DDBJ whole genome shotgun (WGS) entry which is preliminary data.</text>
</comment>
<sequence length="320" mass="35129">MHESPVLVVTALGDVTADLVLAELHGRGVPVVRLDPGVDFPADARMSVRLTAHGLSGTIRTATRKLILDAVRSVYWRRPTPYGGTGLGTTDEEQFINSQARAGYLGALANLPGALYVNHPWRNRDGECKNAQLVAAAALGMDVPESVVTTDPDDARRFVADHGPAVYKSLRRVHVPGEDGRSRTVWVRVVDPSDVDERVGACPHFFQSCVDKVADIRLAAVGDELFATRIEIEGDHLDWREDYEQLTYTPVPVPTAVRTAVHGYLDAFELAFGAFDFALDADGRWWFLECNPNGQWAFVDEPTRRAITQALADTLQKGRA</sequence>
<reference evidence="1 2" key="1">
    <citation type="submission" date="2024-06" db="EMBL/GenBank/DDBJ databases">
        <title>The Natural Products Discovery Center: Release of the First 8490 Sequenced Strains for Exploring Actinobacteria Biosynthetic Diversity.</title>
        <authorList>
            <person name="Kalkreuter E."/>
            <person name="Kautsar S.A."/>
            <person name="Yang D."/>
            <person name="Bader C.D."/>
            <person name="Teijaro C.N."/>
            <person name="Fluegel L."/>
            <person name="Davis C.M."/>
            <person name="Simpson J.R."/>
            <person name="Lauterbach L."/>
            <person name="Steele A.D."/>
            <person name="Gui C."/>
            <person name="Meng S."/>
            <person name="Li G."/>
            <person name="Viehrig K."/>
            <person name="Ye F."/>
            <person name="Su P."/>
            <person name="Kiefer A.F."/>
            <person name="Nichols A."/>
            <person name="Cepeda A.J."/>
            <person name="Yan W."/>
            <person name="Fan B."/>
            <person name="Jiang Y."/>
            <person name="Adhikari A."/>
            <person name="Zheng C.-J."/>
            <person name="Schuster L."/>
            <person name="Cowan T.M."/>
            <person name="Smanski M.J."/>
            <person name="Chevrette M.G."/>
            <person name="De Carvalho L.P.S."/>
            <person name="Shen B."/>
        </authorList>
    </citation>
    <scope>NUCLEOTIDE SEQUENCE [LARGE SCALE GENOMIC DNA]</scope>
    <source>
        <strain evidence="1 2">NPDC046838</strain>
    </source>
</reference>
<accession>A0ABV3BX07</accession>
<organism evidence="1 2">
    <name type="scientific">Streptomyces atriruber</name>
    <dbReference type="NCBI Taxonomy" id="545121"/>
    <lineage>
        <taxon>Bacteria</taxon>
        <taxon>Bacillati</taxon>
        <taxon>Actinomycetota</taxon>
        <taxon>Actinomycetes</taxon>
        <taxon>Kitasatosporales</taxon>
        <taxon>Streptomycetaceae</taxon>
        <taxon>Streptomyces</taxon>
    </lineage>
</organism>
<dbReference type="InterPro" id="IPR026449">
    <property type="entry name" value="GRASP_SAV_5884"/>
</dbReference>
<dbReference type="PANTHER" id="PTHR21621">
    <property type="entry name" value="RIBOSOMAL PROTEIN S6 MODIFICATION PROTEIN"/>
    <property type="match status" value="1"/>
</dbReference>
<evidence type="ECO:0000313" key="2">
    <source>
        <dbReference type="Proteomes" id="UP001551176"/>
    </source>
</evidence>
<dbReference type="EMBL" id="JBEYXV010000021">
    <property type="protein sequence ID" value="MEU6825553.1"/>
    <property type="molecule type" value="Genomic_DNA"/>
</dbReference>
<gene>
    <name evidence="1" type="primary">tgmB</name>
    <name evidence="1" type="ORF">ABZ921_33490</name>
</gene>
<evidence type="ECO:0000313" key="1">
    <source>
        <dbReference type="EMBL" id="MEU6825553.1"/>
    </source>
</evidence>